<gene>
    <name evidence="2" type="ORF">C2E20_7299</name>
</gene>
<proteinExistence type="predicted"/>
<dbReference type="EMBL" id="LHPF02000029">
    <property type="protein sequence ID" value="PSC69111.1"/>
    <property type="molecule type" value="Genomic_DNA"/>
</dbReference>
<accession>A0A2P6V4U3</accession>
<evidence type="ECO:0000313" key="2">
    <source>
        <dbReference type="EMBL" id="PSC69111.1"/>
    </source>
</evidence>
<keyword evidence="1" id="KW-0812">Transmembrane</keyword>
<evidence type="ECO:0000256" key="1">
    <source>
        <dbReference type="SAM" id="Phobius"/>
    </source>
</evidence>
<sequence length="304" mass="32854">MQQPLLSHPCCEGRVGCGDLPPLPLAWQAEADARRRACQHSPGGTYAQLHLRMAAWLLALFAGYAVQRGACQIGLPYDGIQQTNYFELFSDASSMLLYGLALGWLVGVACPRRWAYLTSRRRWYAWATFLGTPPVYSAISNVRVLKRDLANLGAWGLPFIVVWSLGMLAILSVILWHLARVAGTRRWQDAAAYAATRLAPLLFFGGSAAALKRAGVDMHLHHLYLGWSLALWGELDHPLSAVTLAVGCGIFAQGIGAYSFAPEACISPPTAASLTCDFSASSPFTLQICSAGGPLPSHHCTATR</sequence>
<evidence type="ECO:0000313" key="3">
    <source>
        <dbReference type="Proteomes" id="UP000239649"/>
    </source>
</evidence>
<name>A0A2P6V4U3_9CHLO</name>
<comment type="caution">
    <text evidence="2">The sequence shown here is derived from an EMBL/GenBank/DDBJ whole genome shotgun (WGS) entry which is preliminary data.</text>
</comment>
<keyword evidence="1" id="KW-1133">Transmembrane helix</keyword>
<feature type="transmembrane region" description="Helical" evidence="1">
    <location>
        <begin position="159"/>
        <end position="179"/>
    </location>
</feature>
<feature type="transmembrane region" description="Helical" evidence="1">
    <location>
        <begin position="95"/>
        <end position="111"/>
    </location>
</feature>
<dbReference type="Proteomes" id="UP000239649">
    <property type="component" value="Unassembled WGS sequence"/>
</dbReference>
<feature type="transmembrane region" description="Helical" evidence="1">
    <location>
        <begin position="123"/>
        <end position="139"/>
    </location>
</feature>
<keyword evidence="3" id="KW-1185">Reference proteome</keyword>
<keyword evidence="1" id="KW-0472">Membrane</keyword>
<dbReference type="OrthoDB" id="413369at2759"/>
<protein>
    <submittedName>
        <fullName evidence="2">StAR-related lipid transfer 3 isoform X1</fullName>
    </submittedName>
</protein>
<organism evidence="2 3">
    <name type="scientific">Micractinium conductrix</name>
    <dbReference type="NCBI Taxonomy" id="554055"/>
    <lineage>
        <taxon>Eukaryota</taxon>
        <taxon>Viridiplantae</taxon>
        <taxon>Chlorophyta</taxon>
        <taxon>core chlorophytes</taxon>
        <taxon>Trebouxiophyceae</taxon>
        <taxon>Chlorellales</taxon>
        <taxon>Chlorellaceae</taxon>
        <taxon>Chlorella clade</taxon>
        <taxon>Micractinium</taxon>
    </lineage>
</organism>
<dbReference type="AlphaFoldDB" id="A0A2P6V4U3"/>
<reference evidence="2 3" key="1">
    <citation type="journal article" date="2018" name="Plant J.">
        <title>Genome sequences of Chlorella sorokiniana UTEX 1602 and Micractinium conductrix SAG 241.80: implications to maltose excretion by a green alga.</title>
        <authorList>
            <person name="Arriola M.B."/>
            <person name="Velmurugan N."/>
            <person name="Zhang Y."/>
            <person name="Plunkett M.H."/>
            <person name="Hondzo H."/>
            <person name="Barney B.M."/>
        </authorList>
    </citation>
    <scope>NUCLEOTIDE SEQUENCE [LARGE SCALE GENOMIC DNA]</scope>
    <source>
        <strain evidence="2 3">SAG 241.80</strain>
    </source>
</reference>